<comment type="catalytic activity">
    <reaction evidence="11">
        <text>UTP + NH4(+) + ATP = CTP + ADP + phosphate + 2 H(+)</text>
        <dbReference type="Rhea" id="RHEA:16597"/>
        <dbReference type="ChEBI" id="CHEBI:15378"/>
        <dbReference type="ChEBI" id="CHEBI:28938"/>
        <dbReference type="ChEBI" id="CHEBI:30616"/>
        <dbReference type="ChEBI" id="CHEBI:37563"/>
        <dbReference type="ChEBI" id="CHEBI:43474"/>
        <dbReference type="ChEBI" id="CHEBI:46398"/>
        <dbReference type="ChEBI" id="CHEBI:456216"/>
    </reaction>
</comment>
<feature type="binding site" evidence="11">
    <location>
        <position position="76"/>
    </location>
    <ligand>
        <name>Mg(2+)</name>
        <dbReference type="ChEBI" id="CHEBI:18420"/>
    </ligand>
</feature>
<dbReference type="RefSeq" id="WP_250054756.1">
    <property type="nucleotide sequence ID" value="NZ_JAMJPH010000020.1"/>
</dbReference>
<dbReference type="Gene3D" id="3.40.50.300">
    <property type="entry name" value="P-loop containing nucleotide triphosphate hydrolases"/>
    <property type="match status" value="1"/>
</dbReference>
<dbReference type="InterPro" id="IPR017456">
    <property type="entry name" value="CTP_synthase_N"/>
</dbReference>
<feature type="region of interest" description="Amidoligase domain" evidence="11">
    <location>
        <begin position="1"/>
        <end position="271"/>
    </location>
</feature>
<comment type="function">
    <text evidence="11">Catalyzes the ATP-dependent amination of UTP to CTP with either L-glutamine or ammonia as the source of nitrogen. Regulates intracellular CTP levels through interactions with the four ribonucleotide triphosphates.</text>
</comment>
<keyword evidence="16" id="KW-1185">Reference proteome</keyword>
<feature type="binding site" evidence="11">
    <location>
        <position position="246"/>
    </location>
    <ligand>
        <name>ATP</name>
        <dbReference type="ChEBI" id="CHEBI:30616"/>
    </ligand>
</feature>
<dbReference type="EC" id="6.3.4.2" evidence="11"/>
<proteinExistence type="inferred from homology"/>
<reference evidence="15" key="1">
    <citation type="submission" date="2022-05" db="EMBL/GenBank/DDBJ databases">
        <authorList>
            <person name="Tuo L."/>
        </authorList>
    </citation>
    <scope>NUCLEOTIDE SEQUENCE</scope>
    <source>
        <strain evidence="15">BSK12Z-4</strain>
    </source>
</reference>
<evidence type="ECO:0000259" key="14">
    <source>
        <dbReference type="Pfam" id="PF06418"/>
    </source>
</evidence>
<feature type="binding site" evidence="11">
    <location>
        <position position="359"/>
    </location>
    <ligand>
        <name>L-glutamine</name>
        <dbReference type="ChEBI" id="CHEBI:58359"/>
    </ligand>
</feature>
<comment type="activity regulation">
    <text evidence="11">Allosterically activated by GTP, when glutamine is the substrate; GTP has no effect on the reaction when ammonia is the substrate. The allosteric effector GTP functions by stabilizing the protein conformation that binds the tetrahedral intermediate(s) formed during glutamine hydrolysis. Inhibited by the product CTP, via allosteric rather than competitive inhibition.</text>
</comment>
<feature type="active site" evidence="11">
    <location>
        <position position="520"/>
    </location>
</feature>
<accession>A0A9X2II41</accession>
<evidence type="ECO:0000256" key="11">
    <source>
        <dbReference type="HAMAP-Rule" id="MF_01227"/>
    </source>
</evidence>
<comment type="caution">
    <text evidence="15">The sequence shown here is derived from an EMBL/GenBank/DDBJ whole genome shotgun (WGS) entry which is preliminary data.</text>
</comment>
<evidence type="ECO:0000256" key="7">
    <source>
        <dbReference type="ARBA" id="ARBA00022842"/>
    </source>
</evidence>
<keyword evidence="6 11" id="KW-0067">ATP-binding</keyword>
<feature type="compositionally biased region" description="Basic and acidic residues" evidence="12">
    <location>
        <begin position="546"/>
        <end position="561"/>
    </location>
</feature>
<dbReference type="GO" id="GO:0046872">
    <property type="term" value="F:metal ion binding"/>
    <property type="evidence" value="ECO:0007669"/>
    <property type="project" value="UniProtKB-KW"/>
</dbReference>
<comment type="pathway">
    <text evidence="1 11">Pyrimidine metabolism; CTP biosynthesis via de novo pathway; CTP from UDP: step 2/2.</text>
</comment>
<dbReference type="AlphaFoldDB" id="A0A9X2II41"/>
<dbReference type="PANTHER" id="PTHR11550">
    <property type="entry name" value="CTP SYNTHASE"/>
    <property type="match status" value="1"/>
</dbReference>
<evidence type="ECO:0000256" key="3">
    <source>
        <dbReference type="ARBA" id="ARBA00022598"/>
    </source>
</evidence>
<dbReference type="Pfam" id="PF06418">
    <property type="entry name" value="CTP_synth_N"/>
    <property type="match status" value="1"/>
</dbReference>
<feature type="domain" description="CTP synthase N-terminal" evidence="14">
    <location>
        <begin position="8"/>
        <end position="271"/>
    </location>
</feature>
<name>A0A9X2II41_9ACTN</name>
<keyword evidence="9 11" id="KW-0665">Pyrimidine biosynthesis</keyword>
<feature type="binding site" evidence="11">
    <location>
        <begin position="19"/>
        <end position="24"/>
    </location>
    <ligand>
        <name>ATP</name>
        <dbReference type="ChEBI" id="CHEBI:30616"/>
    </ligand>
</feature>
<keyword evidence="4 11" id="KW-0479">Metal-binding</keyword>
<evidence type="ECO:0000256" key="1">
    <source>
        <dbReference type="ARBA" id="ARBA00005171"/>
    </source>
</evidence>
<dbReference type="GO" id="GO:0005829">
    <property type="term" value="C:cytosol"/>
    <property type="evidence" value="ECO:0007669"/>
    <property type="project" value="TreeGrafter"/>
</dbReference>
<keyword evidence="3 11" id="KW-0436">Ligase</keyword>
<dbReference type="NCBIfam" id="TIGR00337">
    <property type="entry name" value="PyrG"/>
    <property type="match status" value="1"/>
</dbReference>
<dbReference type="Pfam" id="PF00117">
    <property type="entry name" value="GATase"/>
    <property type="match status" value="1"/>
</dbReference>
<dbReference type="GO" id="GO:0042802">
    <property type="term" value="F:identical protein binding"/>
    <property type="evidence" value="ECO:0007669"/>
    <property type="project" value="TreeGrafter"/>
</dbReference>
<comment type="catalytic activity">
    <reaction evidence="10 11">
        <text>UTP + L-glutamine + ATP + H2O = CTP + L-glutamate + ADP + phosphate + 2 H(+)</text>
        <dbReference type="Rhea" id="RHEA:26426"/>
        <dbReference type="ChEBI" id="CHEBI:15377"/>
        <dbReference type="ChEBI" id="CHEBI:15378"/>
        <dbReference type="ChEBI" id="CHEBI:29985"/>
        <dbReference type="ChEBI" id="CHEBI:30616"/>
        <dbReference type="ChEBI" id="CHEBI:37563"/>
        <dbReference type="ChEBI" id="CHEBI:43474"/>
        <dbReference type="ChEBI" id="CHEBI:46398"/>
        <dbReference type="ChEBI" id="CHEBI:58359"/>
        <dbReference type="ChEBI" id="CHEBI:456216"/>
        <dbReference type="EC" id="6.3.4.2"/>
    </reaction>
</comment>
<feature type="binding site" evidence="11">
    <location>
        <begin position="192"/>
        <end position="197"/>
    </location>
    <ligand>
        <name>CTP</name>
        <dbReference type="ChEBI" id="CHEBI:37563"/>
        <note>allosteric inhibitor</note>
    </ligand>
</feature>
<sequence>MRNSAPTKHVFVTGGVASSLGKGLTASSLGRLLRSRGLRVTMQKLDPYLNVDPGTMNPFQHGEVFVTEDGAETDLDIGHYERFLDTNLSGHANVTTGQVYSNVIAKERRGDYLGETVQVIPHITNEIAERMLAMDADDVDVVITEIGGTVGDIESLPFLEAARQVRQSIGRDNAFFIHVSLVPYIGPSKELKTKPTQHSVAALRQVGIQPDAIVCRADRELPEDIKGKIARMCDVDDEAVVTAADAPSIYDIPKVLHREGLDAYVVRRLDLPFRDVDWTLWDDLLRRVHHPKEEVTVGLVGKYIDLPDAYLSVAEALKAGGFASEAKVHIEWIPSDECATPAGAAKKLADVDAVCVPGGFGIRGLEGKLGALTYARTHGIPTLGLCLGLQCMVIEYSRNVLGLSQAGSTEFDPDTPEPVIATMDEQKSFVEGAGDLGGTMRLGSYPALLKDDSVVRATYGAANVDERHRHRYEVNNAYRDRLEAAGLVISGTSPDGSLVEFVELPKAVHPYYVSTQAHPELKSRPTRPHPLFKGLVGAAIARQRETRLEMDESTLRRKDDDAAVEQD</sequence>
<feature type="binding site" evidence="11">
    <location>
        <position position="76"/>
    </location>
    <ligand>
        <name>ATP</name>
        <dbReference type="ChEBI" id="CHEBI:30616"/>
    </ligand>
</feature>
<dbReference type="InterPro" id="IPR033828">
    <property type="entry name" value="GATase1_CTP_Synthase"/>
</dbReference>
<dbReference type="GO" id="GO:0044210">
    <property type="term" value="P:'de novo' CTP biosynthetic process"/>
    <property type="evidence" value="ECO:0007669"/>
    <property type="project" value="UniProtKB-UniRule"/>
</dbReference>
<dbReference type="SUPFAM" id="SSF52317">
    <property type="entry name" value="Class I glutamine amidotransferase-like"/>
    <property type="match status" value="1"/>
</dbReference>
<evidence type="ECO:0000259" key="13">
    <source>
        <dbReference type="Pfam" id="PF00117"/>
    </source>
</evidence>
<organism evidence="15 16">
    <name type="scientific">Nocardioides bruguierae</name>
    <dbReference type="NCBI Taxonomy" id="2945102"/>
    <lineage>
        <taxon>Bacteria</taxon>
        <taxon>Bacillati</taxon>
        <taxon>Actinomycetota</taxon>
        <taxon>Actinomycetes</taxon>
        <taxon>Propionibacteriales</taxon>
        <taxon>Nocardioidaceae</taxon>
        <taxon>Nocardioides</taxon>
    </lineage>
</organism>
<feature type="binding site" evidence="11">
    <location>
        <position position="228"/>
    </location>
    <ligand>
        <name>CTP</name>
        <dbReference type="ChEBI" id="CHEBI:37563"/>
        <note>allosteric inhibitor</note>
    </ligand>
</feature>
<evidence type="ECO:0000256" key="4">
    <source>
        <dbReference type="ARBA" id="ARBA00022723"/>
    </source>
</evidence>
<dbReference type="Proteomes" id="UP001139485">
    <property type="component" value="Unassembled WGS sequence"/>
</dbReference>
<evidence type="ECO:0000256" key="5">
    <source>
        <dbReference type="ARBA" id="ARBA00022741"/>
    </source>
</evidence>
<keyword evidence="7 11" id="KW-0460">Magnesium</keyword>
<evidence type="ECO:0000256" key="2">
    <source>
        <dbReference type="ARBA" id="ARBA00007533"/>
    </source>
</evidence>
<comment type="similarity">
    <text evidence="2 11">Belongs to the CTP synthase family.</text>
</comment>
<dbReference type="PROSITE" id="PS51273">
    <property type="entry name" value="GATASE_TYPE_1"/>
    <property type="match status" value="1"/>
</dbReference>
<evidence type="ECO:0000256" key="9">
    <source>
        <dbReference type="ARBA" id="ARBA00022975"/>
    </source>
</evidence>
<feature type="binding site" evidence="11">
    <location>
        <position position="145"/>
    </location>
    <ligand>
        <name>Mg(2+)</name>
        <dbReference type="ChEBI" id="CHEBI:18420"/>
    </ligand>
</feature>
<dbReference type="FunFam" id="3.40.50.880:FF:000002">
    <property type="entry name" value="CTP synthase"/>
    <property type="match status" value="1"/>
</dbReference>
<dbReference type="GO" id="GO:0003883">
    <property type="term" value="F:CTP synthase activity"/>
    <property type="evidence" value="ECO:0007669"/>
    <property type="project" value="UniProtKB-UniRule"/>
</dbReference>
<dbReference type="EMBL" id="JAMOIL010000035">
    <property type="protein sequence ID" value="MCM0622435.1"/>
    <property type="molecule type" value="Genomic_DNA"/>
</dbReference>
<evidence type="ECO:0000313" key="16">
    <source>
        <dbReference type="Proteomes" id="UP001139485"/>
    </source>
</evidence>
<feature type="binding site" evidence="11">
    <location>
        <position position="18"/>
    </location>
    <ligand>
        <name>CTP</name>
        <dbReference type="ChEBI" id="CHEBI:37563"/>
        <note>allosteric inhibitor</note>
    </ligand>
</feature>
<dbReference type="InterPro" id="IPR017926">
    <property type="entry name" value="GATASE"/>
</dbReference>
<feature type="binding site" evidence="11">
    <location>
        <position position="18"/>
    </location>
    <ligand>
        <name>UTP</name>
        <dbReference type="ChEBI" id="CHEBI:46398"/>
    </ligand>
</feature>
<feature type="binding site" evidence="11">
    <location>
        <begin position="192"/>
        <end position="197"/>
    </location>
    <ligand>
        <name>UTP</name>
        <dbReference type="ChEBI" id="CHEBI:46398"/>
    </ligand>
</feature>
<gene>
    <name evidence="11" type="primary">pyrG</name>
    <name evidence="15" type="ORF">M8330_19270</name>
</gene>
<dbReference type="Gene3D" id="3.40.50.880">
    <property type="match status" value="1"/>
</dbReference>
<dbReference type="InterPro" id="IPR004468">
    <property type="entry name" value="CTP_synthase"/>
</dbReference>
<feature type="binding site" evidence="11">
    <location>
        <position position="228"/>
    </location>
    <ligand>
        <name>UTP</name>
        <dbReference type="ChEBI" id="CHEBI:46398"/>
    </ligand>
</feature>
<evidence type="ECO:0000256" key="8">
    <source>
        <dbReference type="ARBA" id="ARBA00022962"/>
    </source>
</evidence>
<dbReference type="GO" id="GO:0097268">
    <property type="term" value="C:cytoophidium"/>
    <property type="evidence" value="ECO:0007669"/>
    <property type="project" value="UniProtKB-ARBA"/>
</dbReference>
<feature type="active site" evidence="11">
    <location>
        <position position="518"/>
    </location>
</feature>
<dbReference type="InterPro" id="IPR027417">
    <property type="entry name" value="P-loop_NTPase"/>
</dbReference>
<dbReference type="FunFam" id="3.40.50.300:FF:000009">
    <property type="entry name" value="CTP synthase"/>
    <property type="match status" value="1"/>
</dbReference>
<dbReference type="GO" id="GO:0005524">
    <property type="term" value="F:ATP binding"/>
    <property type="evidence" value="ECO:0007669"/>
    <property type="project" value="UniProtKB-KW"/>
</dbReference>
<feature type="binding site" evidence="11">
    <location>
        <position position="410"/>
    </location>
    <ligand>
        <name>L-glutamine</name>
        <dbReference type="ChEBI" id="CHEBI:58359"/>
    </ligand>
</feature>
<evidence type="ECO:0000256" key="10">
    <source>
        <dbReference type="ARBA" id="ARBA00047781"/>
    </source>
</evidence>
<comment type="miscellaneous">
    <text evidence="11">CTPSs have evolved a hybrid strategy for distinguishing between UTP and CTP. The overlapping regions of the product feedback inhibitory and substrate sites recognize a common feature in both compounds, the triphosphate moiety. To differentiate isosteric substrate and product pyrimidine rings, an additional pocket far from the expected kinase/ligase catalytic site, specifically recognizes the cytosine and ribose portions of the product inhibitor.</text>
</comment>
<dbReference type="PANTHER" id="PTHR11550:SF0">
    <property type="entry name" value="CTP SYNTHASE-RELATED"/>
    <property type="match status" value="1"/>
</dbReference>
<feature type="domain" description="Glutamine amidotransferase" evidence="13">
    <location>
        <begin position="306"/>
        <end position="536"/>
    </location>
</feature>
<comment type="subunit">
    <text evidence="11">Homotetramer.</text>
</comment>
<keyword evidence="5 11" id="KW-0547">Nucleotide-binding</keyword>
<dbReference type="SUPFAM" id="SSF52540">
    <property type="entry name" value="P-loop containing nucleoside triphosphate hydrolases"/>
    <property type="match status" value="1"/>
</dbReference>
<evidence type="ECO:0000313" key="15">
    <source>
        <dbReference type="EMBL" id="MCM0622435.1"/>
    </source>
</evidence>
<feature type="binding site" evidence="11">
    <location>
        <position position="471"/>
    </location>
    <ligand>
        <name>L-glutamine</name>
        <dbReference type="ChEBI" id="CHEBI:58359"/>
    </ligand>
</feature>
<feature type="binding site" evidence="11">
    <location>
        <begin position="387"/>
        <end position="390"/>
    </location>
    <ligand>
        <name>L-glutamine</name>
        <dbReference type="ChEBI" id="CHEBI:58359"/>
    </ligand>
</feature>
<dbReference type="HAMAP" id="MF_01227">
    <property type="entry name" value="PyrG"/>
    <property type="match status" value="1"/>
</dbReference>
<protein>
    <recommendedName>
        <fullName evidence="11">CTP synthase</fullName>
        <ecNumber evidence="11">6.3.4.2</ecNumber>
    </recommendedName>
    <alternativeName>
        <fullName evidence="11">Cytidine 5'-triphosphate synthase</fullName>
    </alternativeName>
    <alternativeName>
        <fullName evidence="11">Cytidine triphosphate synthetase</fullName>
        <shortName evidence="11">CTP synthetase</shortName>
        <shortName evidence="11">CTPS</shortName>
    </alternativeName>
    <alternativeName>
        <fullName evidence="11">UTP--ammonia ligase</fullName>
    </alternativeName>
</protein>
<dbReference type="NCBIfam" id="NF003792">
    <property type="entry name" value="PRK05380.1"/>
    <property type="match status" value="1"/>
</dbReference>
<comment type="caution">
    <text evidence="11">Lacks conserved residue(s) required for the propagation of feature annotation.</text>
</comment>
<dbReference type="CDD" id="cd01746">
    <property type="entry name" value="GATase1_CTP_Synthase"/>
    <property type="match status" value="1"/>
</dbReference>
<feature type="active site" description="Nucleophile; for glutamine hydrolysis" evidence="11">
    <location>
        <position position="386"/>
    </location>
</feature>
<comment type="catalytic activity">
    <reaction evidence="11">
        <text>L-glutamine + H2O = L-glutamate + NH4(+)</text>
        <dbReference type="Rhea" id="RHEA:15889"/>
        <dbReference type="ChEBI" id="CHEBI:15377"/>
        <dbReference type="ChEBI" id="CHEBI:28938"/>
        <dbReference type="ChEBI" id="CHEBI:29985"/>
        <dbReference type="ChEBI" id="CHEBI:58359"/>
    </reaction>
</comment>
<dbReference type="InterPro" id="IPR029062">
    <property type="entry name" value="Class_I_gatase-like"/>
</dbReference>
<dbReference type="CDD" id="cd03113">
    <property type="entry name" value="CTPS_N"/>
    <property type="match status" value="1"/>
</dbReference>
<dbReference type="GO" id="GO:0019856">
    <property type="term" value="P:pyrimidine nucleobase biosynthetic process"/>
    <property type="evidence" value="ECO:0007669"/>
    <property type="project" value="TreeGrafter"/>
</dbReference>
<feature type="region of interest" description="Disordered" evidence="12">
    <location>
        <begin position="546"/>
        <end position="567"/>
    </location>
</feature>
<feature type="binding site" evidence="11">
    <location>
        <begin position="152"/>
        <end position="154"/>
    </location>
    <ligand>
        <name>CTP</name>
        <dbReference type="ChEBI" id="CHEBI:37563"/>
        <note>allosteric inhibitor</note>
    </ligand>
</feature>
<evidence type="ECO:0000256" key="12">
    <source>
        <dbReference type="SAM" id="MobiDB-lite"/>
    </source>
</evidence>
<keyword evidence="8 11" id="KW-0315">Glutamine amidotransferase</keyword>
<evidence type="ECO:0000256" key="6">
    <source>
        <dbReference type="ARBA" id="ARBA00022840"/>
    </source>
</evidence>